<reference evidence="1 2" key="1">
    <citation type="journal article" date="2025" name="Int. J. Syst. Evol. Microbiol.">
        <title>Desulfovibrio falkowii sp. nov., Porphyromonas miyakawae sp. nov., Mediterraneibacter flintii sp. nov. and Owariibacterium komagatae gen. nov., sp. nov., isolated from human faeces.</title>
        <authorList>
            <person name="Hamaguchi T."/>
            <person name="Ohara M."/>
            <person name="Hisatomi A."/>
            <person name="Sekiguchi K."/>
            <person name="Takeda J.I."/>
            <person name="Ueyama J."/>
            <person name="Ito M."/>
            <person name="Nishiwaki H."/>
            <person name="Ogi T."/>
            <person name="Hirayama M."/>
            <person name="Ohkuma M."/>
            <person name="Sakamoto M."/>
            <person name="Ohno K."/>
        </authorList>
    </citation>
    <scope>NUCLEOTIDE SEQUENCE [LARGE SCALE GENOMIC DNA]</scope>
    <source>
        <strain evidence="1 2">13CB8C</strain>
    </source>
</reference>
<keyword evidence="2" id="KW-1185">Reference proteome</keyword>
<evidence type="ECO:0000313" key="2">
    <source>
        <dbReference type="Proteomes" id="UP001628192"/>
    </source>
</evidence>
<proteinExistence type="predicted"/>
<sequence length="109" mass="11794">MAIAGIVISAPQERLAGLRGLLLDLRGVLEVHEVAGAGKLAVVLESPSHTLQRDLEEINGLPHVLMLDVAFINYEDDLDSQGHMACPPHRQKEHCLVLSEDEAAAGRLQ</sequence>
<dbReference type="InterPro" id="IPR005623">
    <property type="entry name" value="Chaperone_NapD_NO3_reduct"/>
</dbReference>
<dbReference type="Proteomes" id="UP001628192">
    <property type="component" value="Unassembled WGS sequence"/>
</dbReference>
<dbReference type="EMBL" id="BAAFSG010000001">
    <property type="protein sequence ID" value="GAB1254431.1"/>
    <property type="molecule type" value="Genomic_DNA"/>
</dbReference>
<evidence type="ECO:0008006" key="3">
    <source>
        <dbReference type="Google" id="ProtNLM"/>
    </source>
</evidence>
<organism evidence="1 2">
    <name type="scientific">Desulfovibrio falkowii</name>
    <dbReference type="NCBI Taxonomy" id="3136602"/>
    <lineage>
        <taxon>Bacteria</taxon>
        <taxon>Pseudomonadati</taxon>
        <taxon>Thermodesulfobacteriota</taxon>
        <taxon>Desulfovibrionia</taxon>
        <taxon>Desulfovibrionales</taxon>
        <taxon>Desulfovibrionaceae</taxon>
        <taxon>Desulfovibrio</taxon>
    </lineage>
</organism>
<gene>
    <name evidence="1" type="ORF">Defa_19180</name>
</gene>
<accession>A0ABQ0E9J4</accession>
<dbReference type="RefSeq" id="WP_407844738.1">
    <property type="nucleotide sequence ID" value="NZ_BAAFSG010000001.1"/>
</dbReference>
<comment type="caution">
    <text evidence="1">The sequence shown here is derived from an EMBL/GenBank/DDBJ whole genome shotgun (WGS) entry which is preliminary data.</text>
</comment>
<dbReference type="Gene3D" id="3.30.70.920">
    <property type="match status" value="1"/>
</dbReference>
<dbReference type="Pfam" id="PF03927">
    <property type="entry name" value="NapD"/>
    <property type="match status" value="1"/>
</dbReference>
<evidence type="ECO:0000313" key="1">
    <source>
        <dbReference type="EMBL" id="GAB1254431.1"/>
    </source>
</evidence>
<protein>
    <recommendedName>
        <fullName evidence="3">Chaperone NapD</fullName>
    </recommendedName>
</protein>
<name>A0ABQ0E9J4_9BACT</name>